<evidence type="ECO:0000313" key="2">
    <source>
        <dbReference type="EMBL" id="QHT98048.1"/>
    </source>
</evidence>
<proteinExistence type="predicted"/>
<feature type="region of interest" description="Disordered" evidence="1">
    <location>
        <begin position="24"/>
        <end position="133"/>
    </location>
</feature>
<feature type="compositionally biased region" description="Basic and acidic residues" evidence="1">
    <location>
        <begin position="40"/>
        <end position="60"/>
    </location>
</feature>
<dbReference type="AlphaFoldDB" id="A0A6C0IXK9"/>
<reference evidence="2" key="1">
    <citation type="journal article" date="2020" name="Nature">
        <title>Giant virus diversity and host interactions through global metagenomics.</title>
        <authorList>
            <person name="Schulz F."/>
            <person name="Roux S."/>
            <person name="Paez-Espino D."/>
            <person name="Jungbluth S."/>
            <person name="Walsh D.A."/>
            <person name="Denef V.J."/>
            <person name="McMahon K.D."/>
            <person name="Konstantinidis K.T."/>
            <person name="Eloe-Fadrosh E.A."/>
            <person name="Kyrpides N.C."/>
            <person name="Woyke T."/>
        </authorList>
    </citation>
    <scope>NUCLEOTIDE SEQUENCE</scope>
    <source>
        <strain evidence="2">GVMAG-M-3300025626-8</strain>
    </source>
</reference>
<organism evidence="2">
    <name type="scientific">viral metagenome</name>
    <dbReference type="NCBI Taxonomy" id="1070528"/>
    <lineage>
        <taxon>unclassified sequences</taxon>
        <taxon>metagenomes</taxon>
        <taxon>organismal metagenomes</taxon>
    </lineage>
</organism>
<name>A0A6C0IXK9_9ZZZZ</name>
<dbReference type="EMBL" id="MN740286">
    <property type="protein sequence ID" value="QHT98048.1"/>
    <property type="molecule type" value="Genomic_DNA"/>
</dbReference>
<protein>
    <submittedName>
        <fullName evidence="2">Uncharacterized protein</fullName>
    </submittedName>
</protein>
<feature type="compositionally biased region" description="Acidic residues" evidence="1">
    <location>
        <begin position="61"/>
        <end position="71"/>
    </location>
</feature>
<evidence type="ECO:0000256" key="1">
    <source>
        <dbReference type="SAM" id="MobiDB-lite"/>
    </source>
</evidence>
<accession>A0A6C0IXK9</accession>
<sequence length="133" mass="15540">MLSRDILEEQELAYALSLIEDMERESNETKMEQTNQAGVSDRKESQVVCCRQEEEQRENPLDEEEGEEEAEQNPSPWTLREMRRAYFEGLESRSMASEPVSTRPVQTEREPDCAIPVCQTEPPRRRLRSGRSY</sequence>